<dbReference type="AlphaFoldDB" id="A0AAW1X798"/>
<feature type="region of interest" description="Disordered" evidence="1">
    <location>
        <begin position="1"/>
        <end position="36"/>
    </location>
</feature>
<accession>A0AAW1X798</accession>
<evidence type="ECO:0000313" key="3">
    <source>
        <dbReference type="Proteomes" id="UP001457282"/>
    </source>
</evidence>
<evidence type="ECO:0000313" key="2">
    <source>
        <dbReference type="EMBL" id="KAK9932404.1"/>
    </source>
</evidence>
<organism evidence="2 3">
    <name type="scientific">Rubus argutus</name>
    <name type="common">Southern blackberry</name>
    <dbReference type="NCBI Taxonomy" id="59490"/>
    <lineage>
        <taxon>Eukaryota</taxon>
        <taxon>Viridiplantae</taxon>
        <taxon>Streptophyta</taxon>
        <taxon>Embryophyta</taxon>
        <taxon>Tracheophyta</taxon>
        <taxon>Spermatophyta</taxon>
        <taxon>Magnoliopsida</taxon>
        <taxon>eudicotyledons</taxon>
        <taxon>Gunneridae</taxon>
        <taxon>Pentapetalae</taxon>
        <taxon>rosids</taxon>
        <taxon>fabids</taxon>
        <taxon>Rosales</taxon>
        <taxon>Rosaceae</taxon>
        <taxon>Rosoideae</taxon>
        <taxon>Rosoideae incertae sedis</taxon>
        <taxon>Rubus</taxon>
    </lineage>
</organism>
<proteinExistence type="predicted"/>
<dbReference type="Proteomes" id="UP001457282">
    <property type="component" value="Unassembled WGS sequence"/>
</dbReference>
<keyword evidence="3" id="KW-1185">Reference proteome</keyword>
<sequence>MAALTQAHNQHHSNHPSNCLGHPEPSTPIITQLSRTSPSHLIAPPSLYKAHNHSQSHPAITNQFLQFSSCKVVPRLINFSRIAKASSPSKLSYQFQFNSIHSQQKQTIAARAAYNSQTGINHHKTTTKSLP</sequence>
<protein>
    <submittedName>
        <fullName evidence="2">Uncharacterized protein</fullName>
    </submittedName>
</protein>
<name>A0AAW1X798_RUBAR</name>
<evidence type="ECO:0000256" key="1">
    <source>
        <dbReference type="SAM" id="MobiDB-lite"/>
    </source>
</evidence>
<dbReference type="EMBL" id="JBEDUW010000004">
    <property type="protein sequence ID" value="KAK9932404.1"/>
    <property type="molecule type" value="Genomic_DNA"/>
</dbReference>
<gene>
    <name evidence="2" type="ORF">M0R45_019643</name>
</gene>
<reference evidence="2 3" key="1">
    <citation type="journal article" date="2023" name="G3 (Bethesda)">
        <title>A chromosome-length genome assembly and annotation of blackberry (Rubus argutus, cv. 'Hillquist').</title>
        <authorList>
            <person name="Bruna T."/>
            <person name="Aryal R."/>
            <person name="Dudchenko O."/>
            <person name="Sargent D.J."/>
            <person name="Mead D."/>
            <person name="Buti M."/>
            <person name="Cavallini A."/>
            <person name="Hytonen T."/>
            <person name="Andres J."/>
            <person name="Pham M."/>
            <person name="Weisz D."/>
            <person name="Mascagni F."/>
            <person name="Usai G."/>
            <person name="Natali L."/>
            <person name="Bassil N."/>
            <person name="Fernandez G.E."/>
            <person name="Lomsadze A."/>
            <person name="Armour M."/>
            <person name="Olukolu B."/>
            <person name="Poorten T."/>
            <person name="Britton C."/>
            <person name="Davik J."/>
            <person name="Ashrafi H."/>
            <person name="Aiden E.L."/>
            <person name="Borodovsky M."/>
            <person name="Worthington M."/>
        </authorList>
    </citation>
    <scope>NUCLEOTIDE SEQUENCE [LARGE SCALE GENOMIC DNA]</scope>
    <source>
        <strain evidence="2">PI 553951</strain>
    </source>
</reference>
<comment type="caution">
    <text evidence="2">The sequence shown here is derived from an EMBL/GenBank/DDBJ whole genome shotgun (WGS) entry which is preliminary data.</text>
</comment>